<keyword evidence="10" id="KW-1185">Reference proteome</keyword>
<gene>
    <name evidence="9" type="primary">kdsC</name>
    <name evidence="9" type="ordered locus">HRM2_27830</name>
</gene>
<evidence type="ECO:0000256" key="5">
    <source>
        <dbReference type="ARBA" id="ARBA00022801"/>
    </source>
</evidence>
<evidence type="ECO:0000256" key="1">
    <source>
        <dbReference type="ARBA" id="ARBA00001946"/>
    </source>
</evidence>
<dbReference type="InterPro" id="IPR036412">
    <property type="entry name" value="HAD-like_sf"/>
</dbReference>
<dbReference type="OrthoDB" id="9805604at2"/>
<keyword evidence="4 8" id="KW-0479">Metal-binding</keyword>
<dbReference type="InterPro" id="IPR010023">
    <property type="entry name" value="KdsC_fam"/>
</dbReference>
<comment type="cofactor">
    <cofactor evidence="1 8">
        <name>Mg(2+)</name>
        <dbReference type="ChEBI" id="CHEBI:18420"/>
    </cofactor>
</comment>
<dbReference type="SFLD" id="SFLDS00003">
    <property type="entry name" value="Haloacid_Dehalogenase"/>
    <property type="match status" value="1"/>
</dbReference>
<dbReference type="HOGENOM" id="CLU_106694_0_1_7"/>
<dbReference type="Gene3D" id="3.40.50.1000">
    <property type="entry name" value="HAD superfamily/HAD-like"/>
    <property type="match status" value="1"/>
</dbReference>
<dbReference type="InterPro" id="IPR006549">
    <property type="entry name" value="HAD-SF_hydro_IIIA"/>
</dbReference>
<feature type="binding site" evidence="7">
    <location>
        <position position="76"/>
    </location>
    <ligand>
        <name>substrate</name>
    </ligand>
</feature>
<dbReference type="FunFam" id="3.40.50.1000:FF:000029">
    <property type="entry name" value="3-deoxy-D-manno-octulosonate 8-phosphate phosphatase KdsC"/>
    <property type="match status" value="1"/>
</dbReference>
<dbReference type="eggNOG" id="COG1778">
    <property type="taxonomic scope" value="Bacteria"/>
</dbReference>
<evidence type="ECO:0000256" key="8">
    <source>
        <dbReference type="PIRSR" id="PIRSR006118-2"/>
    </source>
</evidence>
<dbReference type="InterPro" id="IPR050793">
    <property type="entry name" value="CMP-NeuNAc_synthase"/>
</dbReference>
<accession>C0QJ60</accession>
<dbReference type="NCBIfam" id="TIGR01662">
    <property type="entry name" value="HAD-SF-IIIA"/>
    <property type="match status" value="1"/>
</dbReference>
<protein>
    <submittedName>
        <fullName evidence="9">KdsC</fullName>
        <ecNumber evidence="9">3.1.3.45</ecNumber>
    </submittedName>
</protein>
<evidence type="ECO:0000313" key="10">
    <source>
        <dbReference type="Proteomes" id="UP000000442"/>
    </source>
</evidence>
<dbReference type="SFLD" id="SFLDG01136">
    <property type="entry name" value="C1.6:_Phosphoserine_Phosphatas"/>
    <property type="match status" value="1"/>
</dbReference>
<dbReference type="InterPro" id="IPR023214">
    <property type="entry name" value="HAD_sf"/>
</dbReference>
<feature type="binding site" evidence="7">
    <location>
        <position position="92"/>
    </location>
    <ligand>
        <name>substrate</name>
    </ligand>
</feature>
<dbReference type="RefSeq" id="WP_015904636.1">
    <property type="nucleotide sequence ID" value="NC_012108.1"/>
</dbReference>
<dbReference type="AlphaFoldDB" id="C0QJ60"/>
<dbReference type="PIRSF" id="PIRSF006118">
    <property type="entry name" value="KDO8-P_Ptase"/>
    <property type="match status" value="1"/>
</dbReference>
<comment type="similarity">
    <text evidence="2">Belongs to the KdsC family.</text>
</comment>
<evidence type="ECO:0000256" key="4">
    <source>
        <dbReference type="ARBA" id="ARBA00022723"/>
    </source>
</evidence>
<dbReference type="SFLD" id="SFLDG01138">
    <property type="entry name" value="C1.6.2:_Deoxy-d-mannose-octulo"/>
    <property type="match status" value="1"/>
</dbReference>
<dbReference type="SUPFAM" id="SSF56784">
    <property type="entry name" value="HAD-like"/>
    <property type="match status" value="1"/>
</dbReference>
<dbReference type="EC" id="3.1.3.45" evidence="9"/>
<dbReference type="Proteomes" id="UP000000442">
    <property type="component" value="Chromosome"/>
</dbReference>
<name>C0QJ60_DESAH</name>
<organism evidence="9 10">
    <name type="scientific">Desulforapulum autotrophicum (strain ATCC 43914 / DSM 3382 / VKM B-1955 / HRM2)</name>
    <name type="common">Desulfobacterium autotrophicum</name>
    <dbReference type="NCBI Taxonomy" id="177437"/>
    <lineage>
        <taxon>Bacteria</taxon>
        <taxon>Pseudomonadati</taxon>
        <taxon>Thermodesulfobacteriota</taxon>
        <taxon>Desulfobacteria</taxon>
        <taxon>Desulfobacterales</taxon>
        <taxon>Desulfobacteraceae</taxon>
        <taxon>Desulforapulum</taxon>
    </lineage>
</organism>
<dbReference type="STRING" id="177437.HRM2_27830"/>
<evidence type="ECO:0000256" key="6">
    <source>
        <dbReference type="ARBA" id="ARBA00022842"/>
    </source>
</evidence>
<feature type="binding site" evidence="7">
    <location>
        <position position="24"/>
    </location>
    <ligand>
        <name>substrate</name>
    </ligand>
</feature>
<dbReference type="KEGG" id="dat:HRM2_27830"/>
<comment type="subunit">
    <text evidence="3">Homotetramer.</text>
</comment>
<evidence type="ECO:0000256" key="2">
    <source>
        <dbReference type="ARBA" id="ARBA00005893"/>
    </source>
</evidence>
<feature type="binding site" evidence="7">
    <location>
        <position position="53"/>
    </location>
    <ligand>
        <name>substrate</name>
    </ligand>
</feature>
<dbReference type="EMBL" id="CP001087">
    <property type="protein sequence ID" value="ACN15873.1"/>
    <property type="molecule type" value="Genomic_DNA"/>
</dbReference>
<dbReference type="GO" id="GO:0046872">
    <property type="term" value="F:metal ion binding"/>
    <property type="evidence" value="ECO:0007669"/>
    <property type="project" value="UniProtKB-KW"/>
</dbReference>
<sequence length="179" mass="19295">MNVETHPSLEAQLKQIKLLLLDVDGVLTDGAITYTDQGDEIKRFSVKDGLGLRLLMDAGIRVGIITGRKSQALTARCNNLGINLLYDGIKNKVTALETILDTTGFNASETAFAGDDLPDICVMARVGLAIAVADATDEVKQAAHLVTRKNGGGGAVREVCELILKTRGEWNDIINRFSR</sequence>
<dbReference type="GO" id="GO:0019143">
    <property type="term" value="F:3-deoxy-manno-octulosonate-8-phosphatase activity"/>
    <property type="evidence" value="ECO:0007669"/>
    <property type="project" value="UniProtKB-EC"/>
</dbReference>
<feature type="binding site" evidence="8">
    <location>
        <position position="115"/>
    </location>
    <ligand>
        <name>Mg(2+)</name>
        <dbReference type="ChEBI" id="CHEBI:18420"/>
    </ligand>
</feature>
<feature type="binding site" evidence="8">
    <location>
        <position position="22"/>
    </location>
    <ligand>
        <name>Mg(2+)</name>
        <dbReference type="ChEBI" id="CHEBI:18420"/>
    </ligand>
</feature>
<dbReference type="GO" id="GO:0008781">
    <property type="term" value="F:N-acylneuraminate cytidylyltransferase activity"/>
    <property type="evidence" value="ECO:0007669"/>
    <property type="project" value="TreeGrafter"/>
</dbReference>
<keyword evidence="6 8" id="KW-0460">Magnesium</keyword>
<reference evidence="9 10" key="1">
    <citation type="journal article" date="2009" name="Environ. Microbiol.">
        <title>Genome sequence of Desulfobacterium autotrophicum HRM2, a marine sulfate reducer oxidizing organic carbon completely to carbon dioxide.</title>
        <authorList>
            <person name="Strittmatter A.W."/>
            <person name="Liesegang H."/>
            <person name="Rabus R."/>
            <person name="Decker I."/>
            <person name="Amann J."/>
            <person name="Andres S."/>
            <person name="Henne A."/>
            <person name="Fricke W.F."/>
            <person name="Martinez-Arias R."/>
            <person name="Bartels D."/>
            <person name="Goesmann A."/>
            <person name="Krause L."/>
            <person name="Puehler A."/>
            <person name="Klenk H.P."/>
            <person name="Richter M."/>
            <person name="Schuler M."/>
            <person name="Gloeckner F.O."/>
            <person name="Meyerdierks A."/>
            <person name="Gottschalk G."/>
            <person name="Amann R."/>
        </authorList>
    </citation>
    <scope>NUCLEOTIDE SEQUENCE [LARGE SCALE GENOMIC DNA]</scope>
    <source>
        <strain evidence="10">ATCC 43914 / DSM 3382 / HRM2</strain>
    </source>
</reference>
<dbReference type="PANTHER" id="PTHR21485">
    <property type="entry name" value="HAD SUPERFAMILY MEMBERS CMAS AND KDSC"/>
    <property type="match status" value="1"/>
</dbReference>
<evidence type="ECO:0000313" key="9">
    <source>
        <dbReference type="EMBL" id="ACN15873.1"/>
    </source>
</evidence>
<evidence type="ECO:0000256" key="7">
    <source>
        <dbReference type="PIRSR" id="PIRSR006118-1"/>
    </source>
</evidence>
<dbReference type="PANTHER" id="PTHR21485:SF3">
    <property type="entry name" value="N-ACYLNEURAMINATE CYTIDYLYLTRANSFERASE"/>
    <property type="match status" value="1"/>
</dbReference>
<evidence type="ECO:0000256" key="3">
    <source>
        <dbReference type="ARBA" id="ARBA00011881"/>
    </source>
</evidence>
<keyword evidence="5 9" id="KW-0378">Hydrolase</keyword>
<dbReference type="Pfam" id="PF08282">
    <property type="entry name" value="Hydrolase_3"/>
    <property type="match status" value="1"/>
</dbReference>
<proteinExistence type="inferred from homology"/>
<feature type="binding site" evidence="7">
    <location>
        <position position="68"/>
    </location>
    <ligand>
        <name>substrate</name>
    </ligand>
</feature>
<dbReference type="NCBIfam" id="TIGR01670">
    <property type="entry name" value="KdsC-phosphatas"/>
    <property type="match status" value="1"/>
</dbReference>